<keyword evidence="6 11" id="KW-1133">Transmembrane helix</keyword>
<gene>
    <name evidence="17" type="ORF">DERP_010779</name>
</gene>
<feature type="transmembrane region" description="Helical" evidence="11">
    <location>
        <begin position="828"/>
        <end position="845"/>
    </location>
</feature>
<feature type="transmembrane region" description="Helical" evidence="11">
    <location>
        <begin position="523"/>
        <end position="545"/>
    </location>
</feature>
<dbReference type="PANTHER" id="PTHR47049">
    <property type="entry name" value="PIEZO-TYPE MECHANOSENSITIVE ION CHANNEL HOMOLOG"/>
    <property type="match status" value="1"/>
</dbReference>
<proteinExistence type="inferred from homology"/>
<dbReference type="PANTHER" id="PTHR47049:SF2">
    <property type="entry name" value="PIEZO-TYPE MECHANOSENSITIVE ION CHANNEL HOMOLOG"/>
    <property type="match status" value="1"/>
</dbReference>
<feature type="region of interest" description="Disordered" evidence="10">
    <location>
        <begin position="1"/>
        <end position="40"/>
    </location>
</feature>
<sequence length="2894" mass="336154">MDRSQLTVIPNKSTATTSSTTNLQQQQQSQLNRPKTSSQASTTIITNTNTNTNTNTTTTIDLSLTLCHLLQRILIPFTLATAVLFRQNLLSAIYLILLLLAPILPSPTAENVINGVNGYYMKIIIGISSIANSAHIITQIVFLSAFNYQTSIDYCTYTGKILNLIGFHRYNDVSFFNIIRLCCMDFIVLLVTCLVLAFSVRTYHSKLSSLGENDGRLHERRFTDVSYVAELSGRRFTDRQTIIPNKRRLKREKAERLSYYICEFIFFVSLCASAILEPSLTSAIYFLYFLFIGSWFALDRPFGTGYHYFRIFIAIFVGLHFSIIFFYQFLMFRPLLPPDNINARLFGLVEYTNNTCYNIRDFNLHEYHFVRFLHPLVLLTLYFVSIKLIRTVLIDKKLSQQLARTNDGKTPIVYMEDDERRPMLLTESIHMNYAFDIRSNDHTPLLRMNRLNRTYHSVRGRADSMIEPQTLSRISHLNDESSTNLHSQQMSTSLPPSPIPIPTSSNIFNSGKQCRDQSNKFSLFNFELVSLVKRASYVITLIVMMTWSITYHSWLSFVLLLLSCVIWMTPNSRQTCLSSSPFLVFYAIALVIGQYIFSLNLNDDELPVTIGSISISEIGFKKYGEFSYQPLFTKIFYTLFFWVTLRQYTESLKDPITSDTSPGILSPLFNLGPRANTMAPTPDETHQQQQHQLETQQGLASQSEIFNSMMKCFNEILIKYWIWIVAIMLMVMSLSGSKVVIYRIVYMFLFLIFTLLLLISLKWWRKFIYPFWLIVILYSMIILIAIYTYQFNNFPEYWEHYLHIDKELQEDLGLVVYDNDAFVLFKELLTPTFFIIITIIQVHFVHKDFLEFSNIDEILNRLAMASSRNNSVALDLRLESGQSNVSLNPSLINENNRASTATNTDLKSQPSQSEISVQTVISKRNNNIRPTMMRNYSPSMAKSDSKLSLLTSKPTFAQEVQEIFSKCIRHLRQLIDQWMIVFWRFLEVHIMKAVLLCTVIIAIQDISVMNVIFVFLTIVLMIFSRFEKTICCMFAIWAGILVLLKMLFQLEIAQRIDWYTNCKVDMKMILVDNRAYIGFLKTDDIFTYICEYIALIIILVFRRVIILRQYLYRSQDYGDRPLFEGVIFPDVDRPMADKDFASFFKFLLNFGFYKFGVEICLILMTITTGNHGDIFSVLYCLLLIAFVLFNRVECQRFWSYLVGFMAIVLPYQYLMCLGMAPGLCWLYPWHHLPQADLDWYFLPDFKHQLPKQKLYLDFLLFFCLCRQLLYFRLESKLSQYGGSNLEAYKEQTPPNVFDCFSFGTSLFDSFKSYFLFCFFWITLAVLFLAGTTRINLFGLGYVLGSFIFLWNGNEFYLKPMKMIFKSWKTIIGYTCLAMLLKSILQVFVLTLLRNNMCWAVQLMGLSYHQRDINWFDPATKELFDKCPSTDSGLLWDGICFTFLLIQKRIFCSHYFKYLIRETKAQQFLAARGAELIHEIQAQEVAEQEIAEREVMEKIKQKMDRIKEAQQRMFANQARSIKYHKQDEYNYDISPYVDGDETLSQTSETDDFFSQTLPTVYSPTPSIPTITSPQSATSLQPGYFEVYNVWPIRPIDASSSSNTFASFSFCSGQQSIADRDRRYHGINMAASAARMTKEKPPSIAQTSSSRIRESPPTTRIIPQSVHRRTSISSTSIRAPIHTRRLSHASCKVNLLFKFVAVKSGGYYMFEDGDTEVCDLNYKTRESLIPDPEGDEIRNIARSKGFTAFCSKIFKGEDTSEAPFVSDEITDIGESSHDSPIISVERIKRNPDSSRPTTMTSVPDSQATDFSAFSSLVCSVPAHIDQPIPEDQQQQQHQKTIKQESEKSYSLESDEQQEPTYMEKIRSWFDFFKTFTESIFISSTSNLNAVSRDYRFVAKRLAVEKKCLKKIIEIKELDGIQYDFIGDQIWKKNTLAKLSKLTEKSLEDVAKSDANDVLRVWSDLDATSTDTNKHLYHVSLDSRYMETSIYIHFFRAIFYAILSRSEVICYITIVINQITSASILSIPLPMLTFLWGSLSVPRPSKSFWVTCITYIEIVVVLKYVFQFHFWPWIELVKPSPFWWPRLLGIEKKDNYANYDLVLLLVLFFHRFMLKSLGLWDLSETEIKAYMTNAELFQTRIEDDDEFPEINPANNGKKSKHSKKKSSSGKKNKSSQKTVQEKPSEEQQKQQQQQQEISSDDQIDPSSMMMIAPLPPPLPEQHLYENELMQQEDDEVSEGDEINFIYFLMEIPTRTRKKFIANVSPVYKFFHNVLHPPYRITHDVYALMFLCDFINFFILVFGFYAFGSGYSGSEDVARFLEENKIPIGFLITLLIQFAQIIVDRAIYLRKYIKGKLLFQIFIVIFTHMWLFFVLPAMTDKAFTDKTNLPPKLWYIFKCIYFLLSAFQIRSGYPTRILGNTFCKKYNFVNWYLFKVYMLIPFVYDLRMYMDWIWTDTSLVLDEWSLMEDIFVNLYQRKCELRLDEEFPEPRGRAKKRFFKYLIGGSWVIIIIALIWGPLVLFAFGRAVGEINPPIGATFELEIGGYQPLFKMSVTDSGLVPISDQKWSKLSSSFNRDPVAQTFINGYDQQDVYIVNLNGNSTAVWGISPPSLKILQNELLSNQAPLNMKLTYFLTRKKTKTQDMDTSIYDEYLIELHPHKDKDLRVKLADMISRSEEQSPAIIPHIFPNYLRAPEKGKPIVVTELAQKNYGLHQSQMSKNKSMNFRNLLILLKKGDYEDNSSMTSWWEIHDDCQNTDYLDPFLKNLMITEHCQFLPVIVFNDKVFIGLLAFLSGYGIIGIYTTFVFLVSRWVRGLNSESSFKVIYTRMPNVDRVLQLCLDIYLVRESREFELEEDLYAKLIFLYRSPETLIKWTKISEEIASVPSNQNQQQQQQNDQE</sequence>
<feature type="transmembrane region" description="Helical" evidence="11">
    <location>
        <begin position="2780"/>
        <end position="2804"/>
    </location>
</feature>
<feature type="transmembrane region" description="Helical" evidence="11">
    <location>
        <begin position="119"/>
        <end position="142"/>
    </location>
</feature>
<name>A0ABQ8J797_DERPT</name>
<feature type="transmembrane region" description="Helical" evidence="11">
    <location>
        <begin position="1313"/>
        <end position="1330"/>
    </location>
</feature>
<evidence type="ECO:0000313" key="18">
    <source>
        <dbReference type="Proteomes" id="UP000887458"/>
    </source>
</evidence>
<dbReference type="Pfam" id="PF15917">
    <property type="entry name" value="Piezo_TM25-28"/>
    <property type="match status" value="1"/>
</dbReference>
<keyword evidence="8 11" id="KW-0472">Membrane</keyword>
<feature type="transmembrane region" description="Helical" evidence="11">
    <location>
        <begin position="2093"/>
        <end position="2111"/>
    </location>
</feature>
<feature type="transmembrane region" description="Helical" evidence="11">
    <location>
        <begin position="2008"/>
        <end position="2033"/>
    </location>
</feature>
<dbReference type="InterPro" id="IPR031805">
    <property type="entry name" value="Piezo_TM25-28"/>
</dbReference>
<evidence type="ECO:0000259" key="12">
    <source>
        <dbReference type="Pfam" id="PF12166"/>
    </source>
</evidence>
<dbReference type="InterPro" id="IPR027272">
    <property type="entry name" value="Piezo"/>
</dbReference>
<feature type="transmembrane region" description="Helical" evidence="11">
    <location>
        <begin position="1172"/>
        <end position="1189"/>
    </location>
</feature>
<feature type="transmembrane region" description="Helical" evidence="11">
    <location>
        <begin position="178"/>
        <end position="200"/>
    </location>
</feature>
<comment type="subcellular location">
    <subcellularLocation>
        <location evidence="1">Cell membrane</location>
        <topology evidence="1">Multi-pass membrane protein</topology>
    </subcellularLocation>
</comment>
<organism evidence="17 18">
    <name type="scientific">Dermatophagoides pteronyssinus</name>
    <name type="common">European house dust mite</name>
    <dbReference type="NCBI Taxonomy" id="6956"/>
    <lineage>
        <taxon>Eukaryota</taxon>
        <taxon>Metazoa</taxon>
        <taxon>Ecdysozoa</taxon>
        <taxon>Arthropoda</taxon>
        <taxon>Chelicerata</taxon>
        <taxon>Arachnida</taxon>
        <taxon>Acari</taxon>
        <taxon>Acariformes</taxon>
        <taxon>Sarcoptiformes</taxon>
        <taxon>Astigmata</taxon>
        <taxon>Psoroptidia</taxon>
        <taxon>Analgoidea</taxon>
        <taxon>Pyroglyphidae</taxon>
        <taxon>Dermatophagoidinae</taxon>
        <taxon>Dermatophagoides</taxon>
    </lineage>
</organism>
<feature type="transmembrane region" description="Helical" evidence="11">
    <location>
        <begin position="716"/>
        <end position="734"/>
    </location>
</feature>
<keyword evidence="3" id="KW-0813">Transport</keyword>
<feature type="transmembrane region" description="Helical" evidence="11">
    <location>
        <begin position="551"/>
        <end position="568"/>
    </location>
</feature>
<reference evidence="17 18" key="1">
    <citation type="journal article" date="2018" name="J. Allergy Clin. Immunol.">
        <title>High-quality assembly of Dermatophagoides pteronyssinus genome and transcriptome reveals a wide range of novel allergens.</title>
        <authorList>
            <person name="Liu X.Y."/>
            <person name="Yang K.Y."/>
            <person name="Wang M.Q."/>
            <person name="Kwok J.S."/>
            <person name="Zeng X."/>
            <person name="Yang Z."/>
            <person name="Xiao X.J."/>
            <person name="Lau C.P."/>
            <person name="Li Y."/>
            <person name="Huang Z.M."/>
            <person name="Ba J.G."/>
            <person name="Yim A.K."/>
            <person name="Ouyang C.Y."/>
            <person name="Ngai S.M."/>
            <person name="Chan T.F."/>
            <person name="Leung E.L."/>
            <person name="Liu L."/>
            <person name="Liu Z.G."/>
            <person name="Tsui S.K."/>
        </authorList>
    </citation>
    <scope>NUCLEOTIDE SEQUENCE [LARGE SCALE GENOMIC DNA]</scope>
    <source>
        <strain evidence="17">Derp</strain>
    </source>
</reference>
<feature type="compositionally biased region" description="Polar residues" evidence="10">
    <location>
        <begin position="1"/>
        <end position="12"/>
    </location>
</feature>
<feature type="domain" description="Piezo TM25-28" evidence="13">
    <location>
        <begin position="1300"/>
        <end position="1526"/>
    </location>
</feature>
<evidence type="ECO:0000259" key="14">
    <source>
        <dbReference type="Pfam" id="PF23188"/>
    </source>
</evidence>
<feature type="compositionally biased region" description="Basic residues" evidence="10">
    <location>
        <begin position="2154"/>
        <end position="2171"/>
    </location>
</feature>
<feature type="transmembrane region" description="Helical" evidence="11">
    <location>
        <begin position="372"/>
        <end position="389"/>
    </location>
</feature>
<feature type="domain" description="Piezo transmembrane helical unit" evidence="14">
    <location>
        <begin position="2001"/>
        <end position="2118"/>
    </location>
</feature>
<evidence type="ECO:0000256" key="4">
    <source>
        <dbReference type="ARBA" id="ARBA00022475"/>
    </source>
</evidence>
<feature type="transmembrane region" description="Helical" evidence="11">
    <location>
        <begin position="580"/>
        <end position="597"/>
    </location>
</feature>
<feature type="transmembrane region" description="Helical" evidence="11">
    <location>
        <begin position="1369"/>
        <end position="1392"/>
    </location>
</feature>
<feature type="transmembrane region" description="Helical" evidence="11">
    <location>
        <begin position="257"/>
        <end position="276"/>
    </location>
</feature>
<feature type="transmembrane region" description="Helical" evidence="11">
    <location>
        <begin position="2389"/>
        <end position="2405"/>
    </location>
</feature>
<feature type="region of interest" description="Disordered" evidence="10">
    <location>
        <begin position="1631"/>
        <end position="1654"/>
    </location>
</feature>
<dbReference type="Pfam" id="PF23188">
    <property type="entry name" value="THU_Piezo1"/>
    <property type="match status" value="1"/>
</dbReference>
<feature type="transmembrane region" description="Helical" evidence="11">
    <location>
        <begin position="2351"/>
        <end position="2369"/>
    </location>
</feature>
<dbReference type="Pfam" id="PF12166">
    <property type="entry name" value="Piezo_cap"/>
    <property type="match status" value="1"/>
</dbReference>
<comment type="caution">
    <text evidence="17">The sequence shown here is derived from an EMBL/GenBank/DDBJ whole genome shotgun (WGS) entry which is preliminary data.</text>
</comment>
<dbReference type="EMBL" id="NJHN03000065">
    <property type="protein sequence ID" value="KAH9418225.1"/>
    <property type="molecule type" value="Genomic_DNA"/>
</dbReference>
<feature type="transmembrane region" description="Helical" evidence="11">
    <location>
        <begin position="981"/>
        <end position="1001"/>
    </location>
</feature>
<evidence type="ECO:0008006" key="19">
    <source>
        <dbReference type="Google" id="ProtNLM"/>
    </source>
</evidence>
<keyword evidence="4" id="KW-1003">Cell membrane</keyword>
<dbReference type="InterPro" id="IPR056769">
    <property type="entry name" value="Piezo_TM1-24"/>
</dbReference>
<feature type="transmembrane region" description="Helical" evidence="11">
    <location>
        <begin position="1201"/>
        <end position="1228"/>
    </location>
</feature>
<comment type="similarity">
    <text evidence="2">Belongs to the PIEZO (TC 1.A.75) family.</text>
</comment>
<evidence type="ECO:0000256" key="8">
    <source>
        <dbReference type="ARBA" id="ARBA00023136"/>
    </source>
</evidence>
<evidence type="ECO:0000256" key="11">
    <source>
        <dbReference type="SAM" id="Phobius"/>
    </source>
</evidence>
<evidence type="ECO:0000256" key="1">
    <source>
        <dbReference type="ARBA" id="ARBA00004651"/>
    </source>
</evidence>
<feature type="compositionally biased region" description="Low complexity" evidence="10">
    <location>
        <begin position="13"/>
        <end position="32"/>
    </location>
</feature>
<evidence type="ECO:0000256" key="10">
    <source>
        <dbReference type="SAM" id="MobiDB-lite"/>
    </source>
</evidence>
<dbReference type="Pfam" id="PF24871">
    <property type="entry name" value="Piezo_TM1-24"/>
    <property type="match status" value="2"/>
</dbReference>
<feature type="transmembrane region" description="Helical" evidence="11">
    <location>
        <begin position="2281"/>
        <end position="2302"/>
    </location>
</feature>
<evidence type="ECO:0000256" key="2">
    <source>
        <dbReference type="ARBA" id="ARBA00007821"/>
    </source>
</evidence>
<feature type="compositionally biased region" description="Basic and acidic residues" evidence="10">
    <location>
        <begin position="2176"/>
        <end position="2185"/>
    </location>
</feature>
<evidence type="ECO:0000256" key="7">
    <source>
        <dbReference type="ARBA" id="ARBA00023065"/>
    </source>
</evidence>
<evidence type="ECO:0000256" key="6">
    <source>
        <dbReference type="ARBA" id="ARBA00022989"/>
    </source>
</evidence>
<keyword evidence="9" id="KW-0407">Ion channel</keyword>
<feature type="transmembrane region" description="Helical" evidence="11">
    <location>
        <begin position="2322"/>
        <end position="2339"/>
    </location>
</feature>
<reference evidence="17 18" key="2">
    <citation type="journal article" date="2022" name="Mol. Biol. Evol.">
        <title>Comparative Genomics Reveals Insights into the Divergent Evolution of Astigmatic Mites and Household Pest Adaptations.</title>
        <authorList>
            <person name="Xiong Q."/>
            <person name="Wan A.T."/>
            <person name="Liu X."/>
            <person name="Fung C.S."/>
            <person name="Xiao X."/>
            <person name="Malainual N."/>
            <person name="Hou J."/>
            <person name="Wang L."/>
            <person name="Wang M."/>
            <person name="Yang K.Y."/>
            <person name="Cui Y."/>
            <person name="Leung E.L."/>
            <person name="Nong W."/>
            <person name="Shin S.K."/>
            <person name="Au S.W."/>
            <person name="Jeong K.Y."/>
            <person name="Chew F.T."/>
            <person name="Hui J.H."/>
            <person name="Leung T.F."/>
            <person name="Tungtrongchitr A."/>
            <person name="Zhong N."/>
            <person name="Liu Z."/>
            <person name="Tsui S.K."/>
        </authorList>
    </citation>
    <scope>NUCLEOTIDE SEQUENCE [LARGE SCALE GENOMIC DNA]</scope>
    <source>
        <strain evidence="17">Derp</strain>
    </source>
</reference>
<dbReference type="InterPro" id="IPR056770">
    <property type="entry name" value="Piezo_THU9_anchor"/>
</dbReference>
<dbReference type="Pfam" id="PF24874">
    <property type="entry name" value="Piezo_THU9_anchor"/>
    <property type="match status" value="1"/>
</dbReference>
<feature type="transmembrane region" description="Helical" evidence="11">
    <location>
        <begin position="1030"/>
        <end position="1048"/>
    </location>
</feature>
<evidence type="ECO:0000256" key="5">
    <source>
        <dbReference type="ARBA" id="ARBA00022692"/>
    </source>
</evidence>
<evidence type="ECO:0000256" key="9">
    <source>
        <dbReference type="ARBA" id="ARBA00023303"/>
    </source>
</evidence>
<evidence type="ECO:0000256" key="3">
    <source>
        <dbReference type="ARBA" id="ARBA00022448"/>
    </source>
</evidence>
<feature type="transmembrane region" description="Helical" evidence="11">
    <location>
        <begin position="771"/>
        <end position="789"/>
    </location>
</feature>
<keyword evidence="18" id="KW-1185">Reference proteome</keyword>
<feature type="domain" description="Piezo TM1-24" evidence="15">
    <location>
        <begin position="466"/>
        <end position="851"/>
    </location>
</feature>
<dbReference type="InterPro" id="IPR056768">
    <property type="entry name" value="THU_Piezo"/>
</dbReference>
<feature type="domain" description="Piezo non-specific cation channel cap" evidence="12">
    <location>
        <begin position="2556"/>
        <end position="2871"/>
    </location>
</feature>
<evidence type="ECO:0000259" key="13">
    <source>
        <dbReference type="Pfam" id="PF15917"/>
    </source>
</evidence>
<feature type="transmembrane region" description="Helical" evidence="11">
    <location>
        <begin position="89"/>
        <end position="107"/>
    </location>
</feature>
<dbReference type="Proteomes" id="UP000887458">
    <property type="component" value="Unassembled WGS sequence"/>
</dbReference>
<feature type="domain" description="Piezo TM1-24" evidence="15">
    <location>
        <begin position="86"/>
        <end position="400"/>
    </location>
</feature>
<feature type="transmembrane region" description="Helical" evidence="11">
    <location>
        <begin position="626"/>
        <end position="645"/>
    </location>
</feature>
<feature type="transmembrane region" description="Helical" evidence="11">
    <location>
        <begin position="1085"/>
        <end position="1105"/>
    </location>
</feature>
<feature type="domain" description="Piezo THU9 and anchor" evidence="16">
    <location>
        <begin position="2279"/>
        <end position="2519"/>
    </location>
</feature>
<feature type="transmembrane region" description="Helical" evidence="11">
    <location>
        <begin position="1007"/>
        <end position="1023"/>
    </location>
</feature>
<protein>
    <recommendedName>
        <fullName evidence="19">Piezo-type mechanosensitive ion channel component</fullName>
    </recommendedName>
</protein>
<dbReference type="InterPro" id="IPR031334">
    <property type="entry name" value="Piezo_cap_dom"/>
</dbReference>
<feature type="transmembrane region" description="Helical" evidence="11">
    <location>
        <begin position="2497"/>
        <end position="2520"/>
    </location>
</feature>
<feature type="region of interest" description="Disordered" evidence="10">
    <location>
        <begin position="1827"/>
        <end position="1856"/>
    </location>
</feature>
<feature type="region of interest" description="Disordered" evidence="10">
    <location>
        <begin position="2142"/>
        <end position="2213"/>
    </location>
</feature>
<keyword evidence="7" id="KW-0406">Ion transport</keyword>
<evidence type="ECO:0000259" key="16">
    <source>
        <dbReference type="Pfam" id="PF24874"/>
    </source>
</evidence>
<feature type="transmembrane region" description="Helical" evidence="11">
    <location>
        <begin position="1143"/>
        <end position="1166"/>
    </location>
</feature>
<feature type="transmembrane region" description="Helical" evidence="11">
    <location>
        <begin position="1336"/>
        <end position="1357"/>
    </location>
</feature>
<feature type="transmembrane region" description="Helical" evidence="11">
    <location>
        <begin position="2045"/>
        <end position="2063"/>
    </location>
</feature>
<evidence type="ECO:0000259" key="15">
    <source>
        <dbReference type="Pfam" id="PF24871"/>
    </source>
</evidence>
<accession>A0ABQ8J797</accession>
<feature type="compositionally biased region" description="Polar residues" evidence="10">
    <location>
        <begin position="1642"/>
        <end position="1654"/>
    </location>
</feature>
<keyword evidence="5 11" id="KW-0812">Transmembrane</keyword>
<evidence type="ECO:0000313" key="17">
    <source>
        <dbReference type="EMBL" id="KAH9418225.1"/>
    </source>
</evidence>
<feature type="compositionally biased region" description="Low complexity" evidence="10">
    <location>
        <begin position="1827"/>
        <end position="1836"/>
    </location>
</feature>
<feature type="transmembrane region" description="Helical" evidence="11">
    <location>
        <begin position="282"/>
        <end position="298"/>
    </location>
</feature>
<feature type="transmembrane region" description="Helical" evidence="11">
    <location>
        <begin position="740"/>
        <end position="759"/>
    </location>
</feature>
<feature type="transmembrane region" description="Helical" evidence="11">
    <location>
        <begin position="310"/>
        <end position="330"/>
    </location>
</feature>